<accession>A0ABP1F2Z4</accession>
<keyword evidence="1" id="KW-0597">Phosphoprotein</keyword>
<dbReference type="Proteomes" id="UP001497527">
    <property type="component" value="Unassembled WGS sequence"/>
</dbReference>
<dbReference type="PROSITE" id="PS50930">
    <property type="entry name" value="HTH_LYTTR"/>
    <property type="match status" value="1"/>
</dbReference>
<sequence>MSSILNCIIVDDEPVAREILATYVEKTPNLHLIASYQNALEVIQTTHDENIDIYFLDINMPEITGLSLAKILGNASHIIFTTAYREYAVDGFDLQATDYLLKPISFDRFLQAIQKITIQQKSSTTTHQETNTSNFMFVRADRKMIKVDFKDIFYVESLGDYVKIVTQKETITSRDTISNLEEKLNSDFFLRTHRSFIVNMHQIHSYTNEFIEIENKAIPISRTYKDVVLQKLAQV</sequence>
<dbReference type="Gene3D" id="3.40.50.2300">
    <property type="match status" value="1"/>
</dbReference>
<dbReference type="InterPro" id="IPR007492">
    <property type="entry name" value="LytTR_DNA-bd_dom"/>
</dbReference>
<evidence type="ECO:0000259" key="2">
    <source>
        <dbReference type="PROSITE" id="PS50110"/>
    </source>
</evidence>
<keyword evidence="5" id="KW-1185">Reference proteome</keyword>
<evidence type="ECO:0000313" key="4">
    <source>
        <dbReference type="EMBL" id="CAL2102690.1"/>
    </source>
</evidence>
<dbReference type="EMBL" id="CAXJIO010000011">
    <property type="protein sequence ID" value="CAL2102690.1"/>
    <property type="molecule type" value="Genomic_DNA"/>
</dbReference>
<evidence type="ECO:0000259" key="3">
    <source>
        <dbReference type="PROSITE" id="PS50930"/>
    </source>
</evidence>
<dbReference type="PROSITE" id="PS50110">
    <property type="entry name" value="RESPONSE_REGULATORY"/>
    <property type="match status" value="1"/>
</dbReference>
<gene>
    <name evidence="4" type="ORF">T190423A01A_20441</name>
</gene>
<organism evidence="4 5">
    <name type="scientific">Tenacibaculum polynesiense</name>
    <dbReference type="NCBI Taxonomy" id="3137857"/>
    <lineage>
        <taxon>Bacteria</taxon>
        <taxon>Pseudomonadati</taxon>
        <taxon>Bacteroidota</taxon>
        <taxon>Flavobacteriia</taxon>
        <taxon>Flavobacteriales</taxon>
        <taxon>Flavobacteriaceae</taxon>
        <taxon>Tenacibaculum</taxon>
    </lineage>
</organism>
<proteinExistence type="predicted"/>
<dbReference type="SMART" id="SM00448">
    <property type="entry name" value="REC"/>
    <property type="match status" value="1"/>
</dbReference>
<name>A0ABP1F2Z4_9FLAO</name>
<dbReference type="InterPro" id="IPR046947">
    <property type="entry name" value="LytR-like"/>
</dbReference>
<feature type="domain" description="Response regulatory" evidence="2">
    <location>
        <begin position="6"/>
        <end position="117"/>
    </location>
</feature>
<dbReference type="InterPro" id="IPR001789">
    <property type="entry name" value="Sig_transdc_resp-reg_receiver"/>
</dbReference>
<evidence type="ECO:0000313" key="5">
    <source>
        <dbReference type="Proteomes" id="UP001497527"/>
    </source>
</evidence>
<dbReference type="PANTHER" id="PTHR37299:SF1">
    <property type="entry name" value="STAGE 0 SPORULATION PROTEIN A HOMOLOG"/>
    <property type="match status" value="1"/>
</dbReference>
<dbReference type="Pfam" id="PF04397">
    <property type="entry name" value="LytTR"/>
    <property type="match status" value="1"/>
</dbReference>
<feature type="modified residue" description="4-aspartylphosphate" evidence="1">
    <location>
        <position position="57"/>
    </location>
</feature>
<dbReference type="SUPFAM" id="SSF52172">
    <property type="entry name" value="CheY-like"/>
    <property type="match status" value="1"/>
</dbReference>
<evidence type="ECO:0000256" key="1">
    <source>
        <dbReference type="PROSITE-ProRule" id="PRU00169"/>
    </source>
</evidence>
<feature type="domain" description="HTH LytTR-type" evidence="3">
    <location>
        <begin position="136"/>
        <end position="234"/>
    </location>
</feature>
<dbReference type="Gene3D" id="2.40.50.1020">
    <property type="entry name" value="LytTr DNA-binding domain"/>
    <property type="match status" value="1"/>
</dbReference>
<dbReference type="SMART" id="SM00850">
    <property type="entry name" value="LytTR"/>
    <property type="match status" value="1"/>
</dbReference>
<dbReference type="RefSeq" id="WP_348716257.1">
    <property type="nucleotide sequence ID" value="NZ_CAXJIO010000011.1"/>
</dbReference>
<dbReference type="Pfam" id="PF00072">
    <property type="entry name" value="Response_reg"/>
    <property type="match status" value="1"/>
</dbReference>
<comment type="caution">
    <text evidence="4">The sequence shown here is derived from an EMBL/GenBank/DDBJ whole genome shotgun (WGS) entry which is preliminary data.</text>
</comment>
<reference evidence="4 5" key="1">
    <citation type="submission" date="2024-05" db="EMBL/GenBank/DDBJ databases">
        <authorList>
            <person name="Duchaud E."/>
        </authorList>
    </citation>
    <scope>NUCLEOTIDE SEQUENCE [LARGE SCALE GENOMIC DNA]</scope>
    <source>
        <strain evidence="4">Ena-SAMPLE-TAB-13-05-2024-13:56:06:370-140308</strain>
    </source>
</reference>
<dbReference type="PANTHER" id="PTHR37299">
    <property type="entry name" value="TRANSCRIPTIONAL REGULATOR-RELATED"/>
    <property type="match status" value="1"/>
</dbReference>
<protein>
    <submittedName>
        <fullName evidence="4">Two-component system, LytTR family, response regulator</fullName>
    </submittedName>
</protein>
<dbReference type="InterPro" id="IPR011006">
    <property type="entry name" value="CheY-like_superfamily"/>
</dbReference>